<feature type="transmembrane region" description="Helical" evidence="1">
    <location>
        <begin position="6"/>
        <end position="26"/>
    </location>
</feature>
<evidence type="ECO:0000313" key="2">
    <source>
        <dbReference type="EMBL" id="MYL35331.1"/>
    </source>
</evidence>
<keyword evidence="1" id="KW-1133">Transmembrane helix</keyword>
<name>A0A6I5A4S5_9BACI</name>
<dbReference type="AlphaFoldDB" id="A0A6I5A4S5"/>
<feature type="transmembrane region" description="Helical" evidence="1">
    <location>
        <begin position="38"/>
        <end position="61"/>
    </location>
</feature>
<proteinExistence type="predicted"/>
<sequence>MLWNAIVLLIGMVMVTIGFLLRFKILTLNRLNDNQDEIIARVGGMVLIVVGTIVLIIPLLIGGEM</sequence>
<evidence type="ECO:0000313" key="3">
    <source>
        <dbReference type="Proteomes" id="UP000468638"/>
    </source>
</evidence>
<dbReference type="Proteomes" id="UP000468638">
    <property type="component" value="Unassembled WGS sequence"/>
</dbReference>
<dbReference type="RefSeq" id="WP_160847138.1">
    <property type="nucleotide sequence ID" value="NZ_WMEQ01000016.1"/>
</dbReference>
<evidence type="ECO:0000256" key="1">
    <source>
        <dbReference type="SAM" id="Phobius"/>
    </source>
</evidence>
<reference evidence="2 3" key="1">
    <citation type="submission" date="2019-11" db="EMBL/GenBank/DDBJ databases">
        <title>Genome sequences of 17 halophilic strains isolated from different environments.</title>
        <authorList>
            <person name="Furrow R.E."/>
        </authorList>
    </citation>
    <scope>NUCLEOTIDE SEQUENCE [LARGE SCALE GENOMIC DNA]</scope>
    <source>
        <strain evidence="2 3">22514_16_FS</strain>
    </source>
</reference>
<keyword evidence="1" id="KW-0472">Membrane</keyword>
<protein>
    <recommendedName>
        <fullName evidence="4">DUF2768 family protein</fullName>
    </recommendedName>
</protein>
<comment type="caution">
    <text evidence="2">The sequence shown here is derived from an EMBL/GenBank/DDBJ whole genome shotgun (WGS) entry which is preliminary data.</text>
</comment>
<keyword evidence="1" id="KW-0812">Transmembrane</keyword>
<dbReference type="EMBL" id="WMEQ01000016">
    <property type="protein sequence ID" value="MYL35331.1"/>
    <property type="molecule type" value="Genomic_DNA"/>
</dbReference>
<organism evidence="2 3">
    <name type="scientific">Pontibacillus yanchengensis</name>
    <dbReference type="NCBI Taxonomy" id="462910"/>
    <lineage>
        <taxon>Bacteria</taxon>
        <taxon>Bacillati</taxon>
        <taxon>Bacillota</taxon>
        <taxon>Bacilli</taxon>
        <taxon>Bacillales</taxon>
        <taxon>Bacillaceae</taxon>
        <taxon>Pontibacillus</taxon>
    </lineage>
</organism>
<gene>
    <name evidence="2" type="ORF">GLW05_17270</name>
</gene>
<accession>A0A6I5A4S5</accession>
<evidence type="ECO:0008006" key="4">
    <source>
        <dbReference type="Google" id="ProtNLM"/>
    </source>
</evidence>